<gene>
    <name evidence="1" type="ORF">V1477_005732</name>
</gene>
<accession>A0ABD2CLV3</accession>
<comment type="caution">
    <text evidence="1">The sequence shown here is derived from an EMBL/GenBank/DDBJ whole genome shotgun (WGS) entry which is preliminary data.</text>
</comment>
<dbReference type="Proteomes" id="UP001607303">
    <property type="component" value="Unassembled WGS sequence"/>
</dbReference>
<keyword evidence="2" id="KW-1185">Reference proteome</keyword>
<evidence type="ECO:0000313" key="1">
    <source>
        <dbReference type="EMBL" id="KAL2746075.1"/>
    </source>
</evidence>
<reference evidence="1 2" key="1">
    <citation type="journal article" date="2024" name="Ann. Entomol. Soc. Am.">
        <title>Genomic analyses of the southern and eastern yellowjacket wasps (Hymenoptera: Vespidae) reveal evolutionary signatures of social life.</title>
        <authorList>
            <person name="Catto M.A."/>
            <person name="Caine P.B."/>
            <person name="Orr S.E."/>
            <person name="Hunt B.G."/>
            <person name="Goodisman M.A.D."/>
        </authorList>
    </citation>
    <scope>NUCLEOTIDE SEQUENCE [LARGE SCALE GENOMIC DNA]</scope>
    <source>
        <strain evidence="1">232</strain>
        <tissue evidence="1">Head and thorax</tissue>
    </source>
</reference>
<name>A0ABD2CLV3_VESMC</name>
<protein>
    <submittedName>
        <fullName evidence="1">Uncharacterized protein</fullName>
    </submittedName>
</protein>
<evidence type="ECO:0000313" key="2">
    <source>
        <dbReference type="Proteomes" id="UP001607303"/>
    </source>
</evidence>
<organism evidence="1 2">
    <name type="scientific">Vespula maculifrons</name>
    <name type="common">Eastern yellow jacket</name>
    <name type="synonym">Wasp</name>
    <dbReference type="NCBI Taxonomy" id="7453"/>
    <lineage>
        <taxon>Eukaryota</taxon>
        <taxon>Metazoa</taxon>
        <taxon>Ecdysozoa</taxon>
        <taxon>Arthropoda</taxon>
        <taxon>Hexapoda</taxon>
        <taxon>Insecta</taxon>
        <taxon>Pterygota</taxon>
        <taxon>Neoptera</taxon>
        <taxon>Endopterygota</taxon>
        <taxon>Hymenoptera</taxon>
        <taxon>Apocrita</taxon>
        <taxon>Aculeata</taxon>
        <taxon>Vespoidea</taxon>
        <taxon>Vespidae</taxon>
        <taxon>Vespinae</taxon>
        <taxon>Vespula</taxon>
    </lineage>
</organism>
<sequence length="65" mass="7580">MIEINQQENKTFTKAVTKILDEVNMALFYKATFEGLYLEDVIECVERYLSKNSSLLQTESGLKWN</sequence>
<proteinExistence type="predicted"/>
<dbReference type="EMBL" id="JAYRBN010000038">
    <property type="protein sequence ID" value="KAL2746075.1"/>
    <property type="molecule type" value="Genomic_DNA"/>
</dbReference>
<dbReference type="AlphaFoldDB" id="A0ABD2CLV3"/>